<gene>
    <name evidence="2" type="ORF">FALBO_5646</name>
</gene>
<evidence type="ECO:0000256" key="1">
    <source>
        <dbReference type="SAM" id="MobiDB-lite"/>
    </source>
</evidence>
<organism evidence="2 3">
    <name type="scientific">Fusarium albosuccineum</name>
    <dbReference type="NCBI Taxonomy" id="1237068"/>
    <lineage>
        <taxon>Eukaryota</taxon>
        <taxon>Fungi</taxon>
        <taxon>Dikarya</taxon>
        <taxon>Ascomycota</taxon>
        <taxon>Pezizomycotina</taxon>
        <taxon>Sordariomycetes</taxon>
        <taxon>Hypocreomycetidae</taxon>
        <taxon>Hypocreales</taxon>
        <taxon>Nectriaceae</taxon>
        <taxon>Fusarium</taxon>
        <taxon>Fusarium decemcellulare species complex</taxon>
    </lineage>
</organism>
<dbReference type="AlphaFoldDB" id="A0A8H4LGF5"/>
<dbReference type="Proteomes" id="UP000554235">
    <property type="component" value="Unassembled WGS sequence"/>
</dbReference>
<accession>A0A8H4LGF5</accession>
<protein>
    <submittedName>
        <fullName evidence="2">Uncharacterized protein</fullName>
    </submittedName>
</protein>
<sequence>MSATITTGNVRPMSLLVGERSPSEGEASPAKALDRVADFLARIRRRSTVPGADPGDNVASAASPAGNFTATAVEATTGGALAFAVDIRHRSSSCRWSSGH</sequence>
<feature type="region of interest" description="Disordered" evidence="1">
    <location>
        <begin position="1"/>
        <end position="30"/>
    </location>
</feature>
<name>A0A8H4LGF5_9HYPO</name>
<proteinExistence type="predicted"/>
<dbReference type="EMBL" id="JAADYS010000739">
    <property type="protein sequence ID" value="KAF4467509.1"/>
    <property type="molecule type" value="Genomic_DNA"/>
</dbReference>
<comment type="caution">
    <text evidence="2">The sequence shown here is derived from an EMBL/GenBank/DDBJ whole genome shotgun (WGS) entry which is preliminary data.</text>
</comment>
<evidence type="ECO:0000313" key="2">
    <source>
        <dbReference type="EMBL" id="KAF4467509.1"/>
    </source>
</evidence>
<evidence type="ECO:0000313" key="3">
    <source>
        <dbReference type="Proteomes" id="UP000554235"/>
    </source>
</evidence>
<keyword evidence="3" id="KW-1185">Reference proteome</keyword>
<reference evidence="2 3" key="1">
    <citation type="submission" date="2020-01" db="EMBL/GenBank/DDBJ databases">
        <title>Identification and distribution of gene clusters putatively required for synthesis of sphingolipid metabolism inhibitors in phylogenetically diverse species of the filamentous fungus Fusarium.</title>
        <authorList>
            <person name="Kim H.-S."/>
            <person name="Busman M."/>
            <person name="Brown D.W."/>
            <person name="Divon H."/>
            <person name="Uhlig S."/>
            <person name="Proctor R.H."/>
        </authorList>
    </citation>
    <scope>NUCLEOTIDE SEQUENCE [LARGE SCALE GENOMIC DNA]</scope>
    <source>
        <strain evidence="2 3">NRRL 20459</strain>
    </source>
</reference>